<dbReference type="Proteomes" id="UP001497480">
    <property type="component" value="Unassembled WGS sequence"/>
</dbReference>
<feature type="chain" id="PRO_5043617858" description="Late nodulin domain-containing protein" evidence="1">
    <location>
        <begin position="25"/>
        <end position="56"/>
    </location>
</feature>
<gene>
    <name evidence="3" type="ORF">LLUT_LOCUS36083</name>
</gene>
<reference evidence="3 4" key="1">
    <citation type="submission" date="2024-03" db="EMBL/GenBank/DDBJ databases">
        <authorList>
            <person name="Martinez-Hernandez J."/>
        </authorList>
    </citation>
    <scope>NUCLEOTIDE SEQUENCE [LARGE SCALE GENOMIC DNA]</scope>
</reference>
<dbReference type="InterPro" id="IPR009810">
    <property type="entry name" value="Nodulin_late_dom"/>
</dbReference>
<evidence type="ECO:0000259" key="2">
    <source>
        <dbReference type="Pfam" id="PF07127"/>
    </source>
</evidence>
<protein>
    <recommendedName>
        <fullName evidence="2">Late nodulin domain-containing protein</fullName>
    </recommendedName>
</protein>
<name>A0AAV1YPK9_LUPLU</name>
<sequence length="56" mass="6160">MDEIMKLVYALLLLFSLFLIVTNGLKCGSGLDCREGYCPEGYVGICNLEFGSCICM</sequence>
<proteinExistence type="predicted"/>
<feature type="domain" description="Late nodulin" evidence="2">
    <location>
        <begin position="1"/>
        <end position="47"/>
    </location>
</feature>
<evidence type="ECO:0000256" key="1">
    <source>
        <dbReference type="SAM" id="SignalP"/>
    </source>
</evidence>
<dbReference type="EMBL" id="CAXHTB010000026">
    <property type="protein sequence ID" value="CAL0335023.1"/>
    <property type="molecule type" value="Genomic_DNA"/>
</dbReference>
<feature type="signal peptide" evidence="1">
    <location>
        <begin position="1"/>
        <end position="24"/>
    </location>
</feature>
<accession>A0AAV1YPK9</accession>
<dbReference type="GO" id="GO:0046872">
    <property type="term" value="F:metal ion binding"/>
    <property type="evidence" value="ECO:0007669"/>
    <property type="project" value="InterPro"/>
</dbReference>
<comment type="caution">
    <text evidence="3">The sequence shown here is derived from an EMBL/GenBank/DDBJ whole genome shotgun (WGS) entry which is preliminary data.</text>
</comment>
<organism evidence="3 4">
    <name type="scientific">Lupinus luteus</name>
    <name type="common">European yellow lupine</name>
    <dbReference type="NCBI Taxonomy" id="3873"/>
    <lineage>
        <taxon>Eukaryota</taxon>
        <taxon>Viridiplantae</taxon>
        <taxon>Streptophyta</taxon>
        <taxon>Embryophyta</taxon>
        <taxon>Tracheophyta</taxon>
        <taxon>Spermatophyta</taxon>
        <taxon>Magnoliopsida</taxon>
        <taxon>eudicotyledons</taxon>
        <taxon>Gunneridae</taxon>
        <taxon>Pentapetalae</taxon>
        <taxon>rosids</taxon>
        <taxon>fabids</taxon>
        <taxon>Fabales</taxon>
        <taxon>Fabaceae</taxon>
        <taxon>Papilionoideae</taxon>
        <taxon>50 kb inversion clade</taxon>
        <taxon>genistoids sensu lato</taxon>
        <taxon>core genistoids</taxon>
        <taxon>Genisteae</taxon>
        <taxon>Lupinus</taxon>
    </lineage>
</organism>
<dbReference type="AlphaFoldDB" id="A0AAV1YPK9"/>
<keyword evidence="1" id="KW-0732">Signal</keyword>
<evidence type="ECO:0000313" key="3">
    <source>
        <dbReference type="EMBL" id="CAL0335023.1"/>
    </source>
</evidence>
<dbReference type="Pfam" id="PF07127">
    <property type="entry name" value="Nodulin_late"/>
    <property type="match status" value="1"/>
</dbReference>
<keyword evidence="4" id="KW-1185">Reference proteome</keyword>
<evidence type="ECO:0000313" key="4">
    <source>
        <dbReference type="Proteomes" id="UP001497480"/>
    </source>
</evidence>